<dbReference type="EMBL" id="JANKHH010000002">
    <property type="protein sequence ID" value="MCR2832948.1"/>
    <property type="molecule type" value="Genomic_DNA"/>
</dbReference>
<accession>A0ABT1XMR1</accession>
<dbReference type="RefSeq" id="WP_257594717.1">
    <property type="nucleotide sequence ID" value="NZ_JANKHH010000002.1"/>
</dbReference>
<protein>
    <recommendedName>
        <fullName evidence="4">DUF11 domain-containing protein</fullName>
    </recommendedName>
</protein>
<keyword evidence="3" id="KW-1185">Reference proteome</keyword>
<feature type="chain" id="PRO_5047529559" description="DUF11 domain-containing protein" evidence="1">
    <location>
        <begin position="27"/>
        <end position="341"/>
    </location>
</feature>
<gene>
    <name evidence="2" type="ORF">NSO95_03245</name>
</gene>
<keyword evidence="1" id="KW-0732">Signal</keyword>
<organism evidence="2 3">
    <name type="scientific">Parerythrobacter lacustris</name>
    <dbReference type="NCBI Taxonomy" id="2969984"/>
    <lineage>
        <taxon>Bacteria</taxon>
        <taxon>Pseudomonadati</taxon>
        <taxon>Pseudomonadota</taxon>
        <taxon>Alphaproteobacteria</taxon>
        <taxon>Sphingomonadales</taxon>
        <taxon>Erythrobacteraceae</taxon>
        <taxon>Parerythrobacter</taxon>
    </lineage>
</organism>
<evidence type="ECO:0000313" key="3">
    <source>
        <dbReference type="Proteomes" id="UP001206067"/>
    </source>
</evidence>
<reference evidence="2 3" key="1">
    <citation type="submission" date="2022-08" db="EMBL/GenBank/DDBJ databases">
        <title>Polyphasic taxonomy analysis of Qipengyuania sp.RS5-5.</title>
        <authorList>
            <person name="Xamxidin M."/>
            <person name="Wu M."/>
        </authorList>
    </citation>
    <scope>NUCLEOTIDE SEQUENCE [LARGE SCALE GENOMIC DNA]</scope>
    <source>
        <strain evidence="2 3">RS5-5</strain>
    </source>
</reference>
<proteinExistence type="predicted"/>
<feature type="signal peptide" evidence="1">
    <location>
        <begin position="1"/>
        <end position="26"/>
    </location>
</feature>
<evidence type="ECO:0000256" key="1">
    <source>
        <dbReference type="SAM" id="SignalP"/>
    </source>
</evidence>
<sequence length="341" mass="33923">MTHRKQLLGAVSAFALIAFTSSPVLAAGTAAGSSITNNVSVSFDVGGVTQTAVTDDDTFTVDRRVDVTVAEVGGAATSVAPGSTAQATTFQVTNLSNDTVDFNLSLVQSATDDFDIVSPVFYLDDGDGVFDAGDTIVTYLDEIAADASVVVHVVGNIPITATNGQTADVTLVADAHAGGSASALGTELTATAGANTAGVDTVLADAAASGDDGANQGDHADTDSYVVAGAVVTVSKTSSIIEDPVNGTTNPKAIPGATIQYCITVSNASGAATATDVAVNDVLPADVSYLAAFGIFVDGDASCASGVAGGTYDGGTHEIDASLSDIAATETRSVYFRVTID</sequence>
<comment type="caution">
    <text evidence="2">The sequence shown here is derived from an EMBL/GenBank/DDBJ whole genome shotgun (WGS) entry which is preliminary data.</text>
</comment>
<dbReference type="InterPro" id="IPR047589">
    <property type="entry name" value="DUF11_rpt"/>
</dbReference>
<evidence type="ECO:0008006" key="4">
    <source>
        <dbReference type="Google" id="ProtNLM"/>
    </source>
</evidence>
<dbReference type="Proteomes" id="UP001206067">
    <property type="component" value="Unassembled WGS sequence"/>
</dbReference>
<dbReference type="NCBIfam" id="TIGR01451">
    <property type="entry name" value="B_ant_repeat"/>
    <property type="match status" value="1"/>
</dbReference>
<name>A0ABT1XMR1_9SPHN</name>
<evidence type="ECO:0000313" key="2">
    <source>
        <dbReference type="EMBL" id="MCR2832948.1"/>
    </source>
</evidence>